<evidence type="ECO:0000256" key="1">
    <source>
        <dbReference type="PROSITE-ProRule" id="PRU00325"/>
    </source>
</evidence>
<dbReference type="PROSITE" id="PS50966">
    <property type="entry name" value="ZF_SWIM"/>
    <property type="match status" value="1"/>
</dbReference>
<dbReference type="EMBL" id="LJJR01000004">
    <property type="protein sequence ID" value="KPD32853.1"/>
    <property type="molecule type" value="Genomic_DNA"/>
</dbReference>
<organism evidence="3 4">
    <name type="scientific">Thermus scotoductus</name>
    <dbReference type="NCBI Taxonomy" id="37636"/>
    <lineage>
        <taxon>Bacteria</taxon>
        <taxon>Thermotogati</taxon>
        <taxon>Deinococcota</taxon>
        <taxon>Deinococci</taxon>
        <taxon>Thermales</taxon>
        <taxon>Thermaceae</taxon>
        <taxon>Thermus</taxon>
    </lineage>
</organism>
<dbReference type="Proteomes" id="UP000053099">
    <property type="component" value="Unassembled WGS sequence"/>
</dbReference>
<dbReference type="InterPro" id="IPR007527">
    <property type="entry name" value="Znf_SWIM"/>
</dbReference>
<accession>A0A0N0ZQZ4</accession>
<dbReference type="PATRIC" id="fig|37636.3.peg.1409"/>
<keyword evidence="1" id="KW-0863">Zinc-finger</keyword>
<feature type="domain" description="SWIM-type" evidence="2">
    <location>
        <begin position="55"/>
        <end position="87"/>
    </location>
</feature>
<protein>
    <recommendedName>
        <fullName evidence="2">SWIM-type domain-containing protein</fullName>
    </recommendedName>
</protein>
<dbReference type="SUPFAM" id="SSF48452">
    <property type="entry name" value="TPR-like"/>
    <property type="match status" value="1"/>
</dbReference>
<evidence type="ECO:0000313" key="4">
    <source>
        <dbReference type="Proteomes" id="UP000053099"/>
    </source>
</evidence>
<proteinExistence type="predicted"/>
<dbReference type="AlphaFoldDB" id="A0A0N0ZQZ4"/>
<dbReference type="GO" id="GO:0008270">
    <property type="term" value="F:zinc ion binding"/>
    <property type="evidence" value="ECO:0007669"/>
    <property type="project" value="UniProtKB-KW"/>
</dbReference>
<evidence type="ECO:0000259" key="2">
    <source>
        <dbReference type="PROSITE" id="PS50966"/>
    </source>
</evidence>
<keyword evidence="1" id="KW-0479">Metal-binding</keyword>
<keyword evidence="1" id="KW-0862">Zinc</keyword>
<name>A0A0N0ZQZ4_THESC</name>
<dbReference type="Pfam" id="PF04434">
    <property type="entry name" value="SWIM"/>
    <property type="match status" value="1"/>
</dbReference>
<dbReference type="InterPro" id="IPR011990">
    <property type="entry name" value="TPR-like_helical_dom_sf"/>
</dbReference>
<gene>
    <name evidence="3" type="ORF">AN926_01235</name>
</gene>
<comment type="caution">
    <text evidence="3">The sequence shown here is derived from an EMBL/GenBank/DDBJ whole genome shotgun (WGS) entry which is preliminary data.</text>
</comment>
<sequence>MPPFPPREERDFASLVPREVLRRGLAYYQEGRVLRVFRVGEKVLGLVQGSAEAPYRVEVGPGLWGRCTCPYPEFPCKHAVALLYAYVEEKAPDLAPLIEALTPEEARGLLKKLALLPEVGLYLAEALAPEKAFLEGVKDLRRAFRLGGGQEEARALSLRLDRVGRKEVEAYLEALLEAPFDPEPYLRIALERYLALTPRLSFLLNLYLRHPSEALREAFLQVAGERGEEALHLLRGGDGLELKRGLRAELLFRLGRVEEGLSALREGLEGVGDYLLLVERLMALGRVEEALRYAEEARDWFGKDPRLLPLLDLLVAHRGSPEDHRARFGVRPNLEDYLALKSKLGREFYRERKALLRQVRDPALLARIYLLEEDWKALDRLLRNAPPEAYPALAEALEEKLPEEAKRLYLEAARREVEKGTRKAYREAARLLGRLSRLDPKAAREAALALLQAYPRRRALKEELSFWLSEKPHGPMTE</sequence>
<evidence type="ECO:0000313" key="3">
    <source>
        <dbReference type="EMBL" id="KPD32853.1"/>
    </source>
</evidence>
<reference evidence="3 4" key="1">
    <citation type="submission" date="2015-09" db="EMBL/GenBank/DDBJ databases">
        <title>Draft genome sequence of Thermus scotoductus strain K1 isolated from a geothermal spring in Nagorno-Karabakh, Armenia.</title>
        <authorList>
            <person name="Saghatelyan A."/>
            <person name="Poghosyan L."/>
            <person name="Panosyan H."/>
            <person name="Birkeland N.-K."/>
        </authorList>
    </citation>
    <scope>NUCLEOTIDE SEQUENCE [LARGE SCALE GENOMIC DNA]</scope>
    <source>
        <strain evidence="3 4">K1</strain>
    </source>
</reference>